<evidence type="ECO:0000313" key="3">
    <source>
        <dbReference type="Proteomes" id="UP000886687"/>
    </source>
</evidence>
<dbReference type="CDD" id="cd03804">
    <property type="entry name" value="GT4_WbaZ-like"/>
    <property type="match status" value="1"/>
</dbReference>
<dbReference type="PANTHER" id="PTHR45947">
    <property type="entry name" value="SULFOQUINOVOSYL TRANSFERASE SQD2"/>
    <property type="match status" value="1"/>
</dbReference>
<dbReference type="InterPro" id="IPR001296">
    <property type="entry name" value="Glyco_trans_1"/>
</dbReference>
<dbReference type="Gene3D" id="3.40.50.2000">
    <property type="entry name" value="Glycogen Phosphorylase B"/>
    <property type="match status" value="2"/>
</dbReference>
<proteinExistence type="predicted"/>
<reference evidence="2" key="1">
    <citation type="journal article" date="2021" name="Proc. Natl. Acad. Sci. U.S.A.">
        <title>Global biogeography of chemosynthetic symbionts reveals both localized and globally distributed symbiont groups. .</title>
        <authorList>
            <person name="Osvatic J.T."/>
            <person name="Wilkins L.G.E."/>
            <person name="Leibrecht L."/>
            <person name="Leray M."/>
            <person name="Zauner S."/>
            <person name="Polzin J."/>
            <person name="Camacho Y."/>
            <person name="Gros O."/>
            <person name="van Gils J.A."/>
            <person name="Eisen J.A."/>
            <person name="Petersen J.M."/>
            <person name="Yuen B."/>
        </authorList>
    </citation>
    <scope>NUCLEOTIDE SEQUENCE</scope>
    <source>
        <strain evidence="2">MAGL173</strain>
    </source>
</reference>
<dbReference type="SUPFAM" id="SSF53756">
    <property type="entry name" value="UDP-Glycosyltransferase/glycogen phosphorylase"/>
    <property type="match status" value="1"/>
</dbReference>
<comment type="caution">
    <text evidence="2">The sequence shown here is derived from an EMBL/GenBank/DDBJ whole genome shotgun (WGS) entry which is preliminary data.</text>
</comment>
<dbReference type="GO" id="GO:0016757">
    <property type="term" value="F:glycosyltransferase activity"/>
    <property type="evidence" value="ECO:0007669"/>
    <property type="project" value="InterPro"/>
</dbReference>
<evidence type="ECO:0000313" key="2">
    <source>
        <dbReference type="EMBL" id="MCG7939634.1"/>
    </source>
</evidence>
<protein>
    <submittedName>
        <fullName evidence="2">Glycosyltransferase family 4 protein</fullName>
    </submittedName>
</protein>
<feature type="domain" description="Glycosyl transferase family 1" evidence="1">
    <location>
        <begin position="201"/>
        <end position="343"/>
    </location>
</feature>
<dbReference type="PANTHER" id="PTHR45947:SF3">
    <property type="entry name" value="SULFOQUINOVOSYL TRANSFERASE SQD2"/>
    <property type="match status" value="1"/>
</dbReference>
<sequence length="383" mass="44274">MESSGNTFGQYKVAIVHDWLTVFGGAERVLEQLLKLFKQADIYTIVDYLDDKDRSFLNNNNITTSFVQKLPFSKKHYRSYLPLMPLAIEQFDLSQYDLVISSSYAVAKGVLTGPNQLHISYVHSPIRYAWDLQHEYLHTSGFDKGLKSILVRWFLHKIRIWDHRTSSGVDEWIANSTFIKKRIRKVYRCKSKVIHPPVNTNRFKPTEVKKEHYFTVSRMVPYKRIDLIVNAFKKMPDKELIVIGDGPEFGKINKNLTPNIKLLGFQSSSIVEEYMSTAKAFIFAAQEDFGIVPVEAQACGIPVIAYGKGGVLDSVEEGKTGMFFSQQTEDSLIQSIQMFELNYKNFDSNYIRKHADKFSEERFRNEMSETVQRAIDCYFDNKQ</sequence>
<dbReference type="InterPro" id="IPR050194">
    <property type="entry name" value="Glycosyltransferase_grp1"/>
</dbReference>
<gene>
    <name evidence="2" type="ORF">JAZ04_12385</name>
</gene>
<name>A0A9E4N1H7_9GAMM</name>
<evidence type="ECO:0000259" key="1">
    <source>
        <dbReference type="Pfam" id="PF00534"/>
    </source>
</evidence>
<organism evidence="2 3">
    <name type="scientific">Candidatus Thiodiazotropha lotti</name>
    <dbReference type="NCBI Taxonomy" id="2792787"/>
    <lineage>
        <taxon>Bacteria</taxon>
        <taxon>Pseudomonadati</taxon>
        <taxon>Pseudomonadota</taxon>
        <taxon>Gammaproteobacteria</taxon>
        <taxon>Chromatiales</taxon>
        <taxon>Sedimenticolaceae</taxon>
        <taxon>Candidatus Thiodiazotropha</taxon>
    </lineage>
</organism>
<dbReference type="Proteomes" id="UP000886687">
    <property type="component" value="Unassembled WGS sequence"/>
</dbReference>
<dbReference type="EMBL" id="JAEPDI010000009">
    <property type="protein sequence ID" value="MCG7939634.1"/>
    <property type="molecule type" value="Genomic_DNA"/>
</dbReference>
<dbReference type="AlphaFoldDB" id="A0A9E4N1H7"/>
<accession>A0A9E4N1H7</accession>
<dbReference type="Pfam" id="PF00534">
    <property type="entry name" value="Glycos_transf_1"/>
    <property type="match status" value="1"/>
</dbReference>